<keyword evidence="2" id="KW-0560">Oxidoreductase</keyword>
<dbReference type="RefSeq" id="WP_190455084.1">
    <property type="nucleotide sequence ID" value="NZ_JAMPLM010000004.1"/>
</dbReference>
<evidence type="ECO:0000259" key="4">
    <source>
        <dbReference type="SMART" id="SM00822"/>
    </source>
</evidence>
<dbReference type="PIRSF" id="PIRSF000126">
    <property type="entry name" value="11-beta-HSD1"/>
    <property type="match status" value="1"/>
</dbReference>
<dbReference type="PANTHER" id="PTHR44196">
    <property type="entry name" value="DEHYDROGENASE/REDUCTASE SDR FAMILY MEMBER 7B"/>
    <property type="match status" value="1"/>
</dbReference>
<dbReference type="InterPro" id="IPR020904">
    <property type="entry name" value="Sc_DH/Rdtase_CS"/>
</dbReference>
<dbReference type="PANTHER" id="PTHR44196:SF1">
    <property type="entry name" value="DEHYDROGENASE_REDUCTASE SDR FAMILY MEMBER 7B"/>
    <property type="match status" value="1"/>
</dbReference>
<keyword evidence="6" id="KW-1185">Reference proteome</keyword>
<name>A0ABV0KGC2_9CYAN</name>
<dbReference type="Proteomes" id="UP001476950">
    <property type="component" value="Unassembled WGS sequence"/>
</dbReference>
<reference evidence="5 6" key="1">
    <citation type="submission" date="2022-04" db="EMBL/GenBank/DDBJ databases">
        <title>Positive selection, recombination, and allopatry shape intraspecific diversity of widespread and dominant cyanobacteria.</title>
        <authorList>
            <person name="Wei J."/>
            <person name="Shu W."/>
            <person name="Hu C."/>
        </authorList>
    </citation>
    <scope>NUCLEOTIDE SEQUENCE [LARGE SCALE GENOMIC DNA]</scope>
    <source>
        <strain evidence="5 6">AS-A4</strain>
    </source>
</reference>
<dbReference type="PROSITE" id="PS00061">
    <property type="entry name" value="ADH_SHORT"/>
    <property type="match status" value="1"/>
</dbReference>
<protein>
    <submittedName>
        <fullName evidence="5">SDR family oxidoreductase</fullName>
    </submittedName>
</protein>
<evidence type="ECO:0000313" key="5">
    <source>
        <dbReference type="EMBL" id="MEP1058298.1"/>
    </source>
</evidence>
<dbReference type="EMBL" id="JAMPLM010000004">
    <property type="protein sequence ID" value="MEP1058298.1"/>
    <property type="molecule type" value="Genomic_DNA"/>
</dbReference>
<dbReference type="CDD" id="cd05374">
    <property type="entry name" value="17beta-HSD-like_SDR_c"/>
    <property type="match status" value="1"/>
</dbReference>
<feature type="domain" description="Ketoreductase" evidence="4">
    <location>
        <begin position="8"/>
        <end position="194"/>
    </location>
</feature>
<organism evidence="5 6">
    <name type="scientific">Stenomitos frigidus AS-A4</name>
    <dbReference type="NCBI Taxonomy" id="2933935"/>
    <lineage>
        <taxon>Bacteria</taxon>
        <taxon>Bacillati</taxon>
        <taxon>Cyanobacteriota</taxon>
        <taxon>Cyanophyceae</taxon>
        <taxon>Leptolyngbyales</taxon>
        <taxon>Leptolyngbyaceae</taxon>
        <taxon>Stenomitos</taxon>
    </lineage>
</organism>
<dbReference type="InterPro" id="IPR036291">
    <property type="entry name" value="NAD(P)-bd_dom_sf"/>
</dbReference>
<dbReference type="Gene3D" id="3.40.50.720">
    <property type="entry name" value="NAD(P)-binding Rossmann-like Domain"/>
    <property type="match status" value="1"/>
</dbReference>
<evidence type="ECO:0000256" key="2">
    <source>
        <dbReference type="ARBA" id="ARBA00023002"/>
    </source>
</evidence>
<gene>
    <name evidence="5" type="ORF">NDI38_07570</name>
</gene>
<comment type="caution">
    <text evidence="5">The sequence shown here is derived from an EMBL/GenBank/DDBJ whole genome shotgun (WGS) entry which is preliminary data.</text>
</comment>
<evidence type="ECO:0000256" key="1">
    <source>
        <dbReference type="ARBA" id="ARBA00006484"/>
    </source>
</evidence>
<dbReference type="PRINTS" id="PR00081">
    <property type="entry name" value="GDHRDH"/>
</dbReference>
<proteinExistence type="inferred from homology"/>
<dbReference type="InterPro" id="IPR002347">
    <property type="entry name" value="SDR_fam"/>
</dbReference>
<evidence type="ECO:0000313" key="6">
    <source>
        <dbReference type="Proteomes" id="UP001476950"/>
    </source>
</evidence>
<dbReference type="PRINTS" id="PR00080">
    <property type="entry name" value="SDRFAMILY"/>
</dbReference>
<dbReference type="SUPFAM" id="SSF51735">
    <property type="entry name" value="NAD(P)-binding Rossmann-fold domains"/>
    <property type="match status" value="1"/>
</dbReference>
<accession>A0ABV0KGC2</accession>
<sequence length="305" mass="33118">MSHSLTTQVVLITGASTGIGAALAKVLAARFRGIRLVLAARQGDKLDMVAEHCRVAGADVLTVVTDLGQVDQAIALAEKTLSHFGQVDILINNAGYGQMGPLELVPIRACQQQFAVNLLGPLALTQALIPQMRDRGGGRIINVSSLGGRLAFPIGGLYSASKFALEALSDSLRMELQPFNIRVSVVEPGPVSTEFISVSGEQVKQGIPDPEATPYRAALKKLTQLEQQTSANAWTSEQVADVIIKAMTARRPRSRYVAATGGDFLLFMMRRVLPTWMVDRFWQQFYGIDRVAKDWETRRKGLGEG</sequence>
<dbReference type="SMART" id="SM00822">
    <property type="entry name" value="PKS_KR"/>
    <property type="match status" value="1"/>
</dbReference>
<comment type="similarity">
    <text evidence="1 3">Belongs to the short-chain dehydrogenases/reductases (SDR) family.</text>
</comment>
<evidence type="ECO:0000256" key="3">
    <source>
        <dbReference type="RuleBase" id="RU000363"/>
    </source>
</evidence>
<dbReference type="InterPro" id="IPR057326">
    <property type="entry name" value="KR_dom"/>
</dbReference>
<dbReference type="Pfam" id="PF00106">
    <property type="entry name" value="adh_short"/>
    <property type="match status" value="1"/>
</dbReference>